<evidence type="ECO:0000313" key="2">
    <source>
        <dbReference type="Proteomes" id="UP000700908"/>
    </source>
</evidence>
<dbReference type="Proteomes" id="UP000700908">
    <property type="component" value="Unassembled WGS sequence"/>
</dbReference>
<dbReference type="RefSeq" id="WP_222198508.1">
    <property type="nucleotide sequence ID" value="NZ_JAIMFO010000004.1"/>
</dbReference>
<dbReference type="EMBL" id="JAIMFO010000004">
    <property type="protein sequence ID" value="MBY4796778.1"/>
    <property type="molecule type" value="Genomic_DNA"/>
</dbReference>
<accession>A0ABS7MIB9</accession>
<sequence>MKPRNSAEVEQAGSIGRAMAEVIGRGAYTGSSFDRRIGTVASVGNGVLDIEIVAGEGGSTLQGIPMTTACAGAKPGDRVVVDTVDRHSLAIGIIAG</sequence>
<name>A0ABS7MIB9_9ACTN</name>
<proteinExistence type="predicted"/>
<comment type="caution">
    <text evidence="1">The sequence shown here is derived from an EMBL/GenBank/DDBJ whole genome shotgun (WGS) entry which is preliminary data.</text>
</comment>
<protein>
    <recommendedName>
        <fullName evidence="3">Flagellum-specific ATP synthase FliI</fullName>
    </recommendedName>
</protein>
<keyword evidence="2" id="KW-1185">Reference proteome</keyword>
<gene>
    <name evidence="1" type="ORF">K6V98_00135</name>
</gene>
<evidence type="ECO:0000313" key="1">
    <source>
        <dbReference type="EMBL" id="MBY4796778.1"/>
    </source>
</evidence>
<organism evidence="1 2">
    <name type="scientific">Collinsella ureilytica</name>
    <dbReference type="NCBI Taxonomy" id="2869515"/>
    <lineage>
        <taxon>Bacteria</taxon>
        <taxon>Bacillati</taxon>
        <taxon>Actinomycetota</taxon>
        <taxon>Coriobacteriia</taxon>
        <taxon>Coriobacteriales</taxon>
        <taxon>Coriobacteriaceae</taxon>
        <taxon>Collinsella</taxon>
    </lineage>
</organism>
<evidence type="ECO:0008006" key="3">
    <source>
        <dbReference type="Google" id="ProtNLM"/>
    </source>
</evidence>
<reference evidence="1 2" key="1">
    <citation type="submission" date="2021-08" db="EMBL/GenBank/DDBJ databases">
        <title>Collinsella faecalis sp. nov. isolated from swine faeces.</title>
        <authorList>
            <person name="Oh B.S."/>
            <person name="Lee J.H."/>
        </authorList>
    </citation>
    <scope>NUCLEOTIDE SEQUENCE [LARGE SCALE GENOMIC DNA]</scope>
    <source>
        <strain evidence="1 2">AGMB00827</strain>
    </source>
</reference>